<evidence type="ECO:0008006" key="3">
    <source>
        <dbReference type="Google" id="ProtNLM"/>
    </source>
</evidence>
<reference evidence="2" key="1">
    <citation type="journal article" date="2019" name="Int. J. Syst. Evol. Microbiol.">
        <title>The Global Catalogue of Microorganisms (GCM) 10K type strain sequencing project: providing services to taxonomists for standard genome sequencing and annotation.</title>
        <authorList>
            <consortium name="The Broad Institute Genomics Platform"/>
            <consortium name="The Broad Institute Genome Sequencing Center for Infectious Disease"/>
            <person name="Wu L."/>
            <person name="Ma J."/>
        </authorList>
    </citation>
    <scope>NUCLEOTIDE SEQUENCE [LARGE SCALE GENOMIC DNA]</scope>
    <source>
        <strain evidence="2">KCTC 42248</strain>
    </source>
</reference>
<dbReference type="Proteomes" id="UP001597393">
    <property type="component" value="Unassembled WGS sequence"/>
</dbReference>
<gene>
    <name evidence="1" type="ORF">ACFSQ3_09940</name>
</gene>
<keyword evidence="2" id="KW-1185">Reference proteome</keyword>
<organism evidence="1 2">
    <name type="scientific">Sphingobacterium corticis</name>
    <dbReference type="NCBI Taxonomy" id="1812823"/>
    <lineage>
        <taxon>Bacteria</taxon>
        <taxon>Pseudomonadati</taxon>
        <taxon>Bacteroidota</taxon>
        <taxon>Sphingobacteriia</taxon>
        <taxon>Sphingobacteriales</taxon>
        <taxon>Sphingobacteriaceae</taxon>
        <taxon>Sphingobacterium</taxon>
    </lineage>
</organism>
<dbReference type="Gene3D" id="1.10.10.10">
    <property type="entry name" value="Winged helix-like DNA-binding domain superfamily/Winged helix DNA-binding domain"/>
    <property type="match status" value="1"/>
</dbReference>
<dbReference type="RefSeq" id="WP_380869400.1">
    <property type="nucleotide sequence ID" value="NZ_JBHUMA010000006.1"/>
</dbReference>
<comment type="caution">
    <text evidence="1">The sequence shown here is derived from an EMBL/GenBank/DDBJ whole genome shotgun (WGS) entry which is preliminary data.</text>
</comment>
<accession>A0ABW5NJJ9</accession>
<sequence length="87" mass="10111">MNNKIENILTLLSREGYLLSPQRLCIIKALCEREHVSDLERLWIDLRESHAVSWATVHNTVRLLESLGCLIKKQTYKQPAYCIVFPS</sequence>
<dbReference type="SUPFAM" id="SSF46785">
    <property type="entry name" value="Winged helix' DNA-binding domain"/>
    <property type="match status" value="1"/>
</dbReference>
<dbReference type="InterPro" id="IPR036388">
    <property type="entry name" value="WH-like_DNA-bd_sf"/>
</dbReference>
<name>A0ABW5NJJ9_9SPHI</name>
<proteinExistence type="predicted"/>
<protein>
    <recommendedName>
        <fullName evidence="3">Ferric uptake regulator family protein</fullName>
    </recommendedName>
</protein>
<dbReference type="InterPro" id="IPR036390">
    <property type="entry name" value="WH_DNA-bd_sf"/>
</dbReference>
<dbReference type="EMBL" id="JBHUMA010000006">
    <property type="protein sequence ID" value="MFD2599274.1"/>
    <property type="molecule type" value="Genomic_DNA"/>
</dbReference>
<evidence type="ECO:0000313" key="1">
    <source>
        <dbReference type="EMBL" id="MFD2599274.1"/>
    </source>
</evidence>
<evidence type="ECO:0000313" key="2">
    <source>
        <dbReference type="Proteomes" id="UP001597393"/>
    </source>
</evidence>